<proteinExistence type="predicted"/>
<evidence type="ECO:0000313" key="3">
    <source>
        <dbReference type="EMBL" id="KAE8729137.1"/>
    </source>
</evidence>
<feature type="compositionally biased region" description="Polar residues" evidence="2">
    <location>
        <begin position="62"/>
        <end position="81"/>
    </location>
</feature>
<feature type="region of interest" description="Disordered" evidence="2">
    <location>
        <begin position="59"/>
        <end position="86"/>
    </location>
</feature>
<dbReference type="PANTHER" id="PTHR32108">
    <property type="entry name" value="DNA-DIRECTED RNA POLYMERASE SUBUNIT ALPHA"/>
    <property type="match status" value="1"/>
</dbReference>
<dbReference type="AlphaFoldDB" id="A0A6A3CK84"/>
<evidence type="ECO:0000256" key="2">
    <source>
        <dbReference type="SAM" id="MobiDB-lite"/>
    </source>
</evidence>
<dbReference type="Proteomes" id="UP000436088">
    <property type="component" value="Unassembled WGS sequence"/>
</dbReference>
<reference evidence="3" key="1">
    <citation type="submission" date="2019-09" db="EMBL/GenBank/DDBJ databases">
        <title>Draft genome information of white flower Hibiscus syriacus.</title>
        <authorList>
            <person name="Kim Y.-M."/>
        </authorList>
    </citation>
    <scope>NUCLEOTIDE SEQUENCE [LARGE SCALE GENOMIC DNA]</scope>
    <source>
        <strain evidence="3">YM2019G1</strain>
    </source>
</reference>
<dbReference type="PANTHER" id="PTHR32108:SF5">
    <property type="entry name" value="DYNACTIN SUBUNIT 1-LIKE"/>
    <property type="match status" value="1"/>
</dbReference>
<dbReference type="EMBL" id="VEPZ02000237">
    <property type="protein sequence ID" value="KAE8729137.1"/>
    <property type="molecule type" value="Genomic_DNA"/>
</dbReference>
<feature type="coiled-coil region" evidence="1">
    <location>
        <begin position="117"/>
        <end position="148"/>
    </location>
</feature>
<name>A0A6A3CK84_HIBSY</name>
<keyword evidence="1" id="KW-0175">Coiled coil</keyword>
<sequence>MVSDPPKFVLKWSVVTPIHLIQVEAQFRAQPKDGSDSLATPLGTARHRVKVRDTVIRDLFGGNNSPPAQVKPNQNGSTGYSTGEKAEDESTCQKLYGYKHWTYFHKLRTRIVLIQTEKNIEAKITQIEENMLNLQRELEEKINQINQSTLYAITKGQESLVDQIVNKLVGLCLTSAPGTVSSEGEAKTTRVEITIKLGGRTSEKLPLKKKEREIINISKSFVAVPSSRKEPRKEKEHFDHIPMTYKELYQQLVSPYPKIPLKPLYPKWYDRNVHCEYHGSNPLPNHQENKESAITEEKGKEAKTRISEVKSPLAWVWKQMINAGFLAPYPSTSDSKGGSHFCYHNEDGHDVQECVKFIALIQLMMDRKEMKFYDESNDTPKAERVMANEAS</sequence>
<comment type="caution">
    <text evidence="3">The sequence shown here is derived from an EMBL/GenBank/DDBJ whole genome shotgun (WGS) entry which is preliminary data.</text>
</comment>
<gene>
    <name evidence="3" type="ORF">F3Y22_tig00003969pilonHSYRG00022</name>
</gene>
<keyword evidence="4" id="KW-1185">Reference proteome</keyword>
<feature type="compositionally biased region" description="Basic and acidic residues" evidence="2">
    <location>
        <begin position="287"/>
        <end position="303"/>
    </location>
</feature>
<protein>
    <submittedName>
        <fullName evidence="3">Uncharacterized protein</fullName>
    </submittedName>
</protein>
<organism evidence="3 4">
    <name type="scientific">Hibiscus syriacus</name>
    <name type="common">Rose of Sharon</name>
    <dbReference type="NCBI Taxonomy" id="106335"/>
    <lineage>
        <taxon>Eukaryota</taxon>
        <taxon>Viridiplantae</taxon>
        <taxon>Streptophyta</taxon>
        <taxon>Embryophyta</taxon>
        <taxon>Tracheophyta</taxon>
        <taxon>Spermatophyta</taxon>
        <taxon>Magnoliopsida</taxon>
        <taxon>eudicotyledons</taxon>
        <taxon>Gunneridae</taxon>
        <taxon>Pentapetalae</taxon>
        <taxon>rosids</taxon>
        <taxon>malvids</taxon>
        <taxon>Malvales</taxon>
        <taxon>Malvaceae</taxon>
        <taxon>Malvoideae</taxon>
        <taxon>Hibiscus</taxon>
    </lineage>
</organism>
<evidence type="ECO:0000256" key="1">
    <source>
        <dbReference type="SAM" id="Coils"/>
    </source>
</evidence>
<accession>A0A6A3CK84</accession>
<feature type="region of interest" description="Disordered" evidence="2">
    <location>
        <begin position="279"/>
        <end position="303"/>
    </location>
</feature>
<evidence type="ECO:0000313" key="4">
    <source>
        <dbReference type="Proteomes" id="UP000436088"/>
    </source>
</evidence>